<name>A0A845UXN8_9GAMM</name>
<dbReference type="AlphaFoldDB" id="A0A845UXN8"/>
<evidence type="ECO:0000313" key="1">
    <source>
        <dbReference type="EMBL" id="NDY95458.1"/>
    </source>
</evidence>
<proteinExistence type="predicted"/>
<sequence>MKRLHISFNGQRTTVAVDKTLSALLAIKLGHEPETPEAWRVVREWLQVRLPSKVGNTGGRLKRASAGARSLMVEAIADNRLSAAFDEWQIKRANLRA</sequence>
<accession>A0A845UXN8</accession>
<dbReference type="EMBL" id="JAAGSC010000039">
    <property type="protein sequence ID" value="NDY95458.1"/>
    <property type="molecule type" value="Genomic_DNA"/>
</dbReference>
<protein>
    <submittedName>
        <fullName evidence="1">Uncharacterized protein</fullName>
    </submittedName>
</protein>
<dbReference type="RefSeq" id="WP_164210840.1">
    <property type="nucleotide sequence ID" value="NZ_JAAGSC010000039.1"/>
</dbReference>
<reference evidence="1 2" key="1">
    <citation type="submission" date="2020-02" db="EMBL/GenBank/DDBJ databases">
        <authorList>
            <person name="Zhang X.-Y."/>
        </authorList>
    </citation>
    <scope>NUCLEOTIDE SEQUENCE [LARGE SCALE GENOMIC DNA]</scope>
    <source>
        <strain evidence="1 2">C33</strain>
    </source>
</reference>
<evidence type="ECO:0000313" key="2">
    <source>
        <dbReference type="Proteomes" id="UP000484885"/>
    </source>
</evidence>
<gene>
    <name evidence="1" type="ORF">G3I74_06940</name>
</gene>
<keyword evidence="2" id="KW-1185">Reference proteome</keyword>
<organism evidence="1 2">
    <name type="scientific">Wenzhouxiangella limi</name>
    <dbReference type="NCBI Taxonomy" id="2707351"/>
    <lineage>
        <taxon>Bacteria</taxon>
        <taxon>Pseudomonadati</taxon>
        <taxon>Pseudomonadota</taxon>
        <taxon>Gammaproteobacteria</taxon>
        <taxon>Chromatiales</taxon>
        <taxon>Wenzhouxiangellaceae</taxon>
        <taxon>Wenzhouxiangella</taxon>
    </lineage>
</organism>
<comment type="caution">
    <text evidence="1">The sequence shown here is derived from an EMBL/GenBank/DDBJ whole genome shotgun (WGS) entry which is preliminary data.</text>
</comment>
<dbReference type="Proteomes" id="UP000484885">
    <property type="component" value="Unassembled WGS sequence"/>
</dbReference>